<name>A0ABW7XES2_9MICO</name>
<dbReference type="Proteomes" id="UP001611580">
    <property type="component" value="Unassembled WGS sequence"/>
</dbReference>
<dbReference type="InterPro" id="IPR057200">
    <property type="entry name" value="DUF7878"/>
</dbReference>
<dbReference type="Pfam" id="PF25297">
    <property type="entry name" value="DUF7878"/>
    <property type="match status" value="1"/>
</dbReference>
<keyword evidence="3" id="KW-1185">Reference proteome</keyword>
<comment type="caution">
    <text evidence="2">The sequence shown here is derived from an EMBL/GenBank/DDBJ whole genome shotgun (WGS) entry which is preliminary data.</text>
</comment>
<protein>
    <recommendedName>
        <fullName evidence="1">DUF7878 domain-containing protein</fullName>
    </recommendedName>
</protein>
<proteinExistence type="predicted"/>
<dbReference type="EMBL" id="JBIRYI010000001">
    <property type="protein sequence ID" value="MFI2485987.1"/>
    <property type="molecule type" value="Genomic_DNA"/>
</dbReference>
<feature type="domain" description="DUF7878" evidence="1">
    <location>
        <begin position="35"/>
        <end position="120"/>
    </location>
</feature>
<gene>
    <name evidence="2" type="ORF">ACH47X_03705</name>
</gene>
<accession>A0ABW7XES2</accession>
<evidence type="ECO:0000313" key="3">
    <source>
        <dbReference type="Proteomes" id="UP001611580"/>
    </source>
</evidence>
<organism evidence="2 3">
    <name type="scientific">Promicromonospora kroppenstedtii</name>
    <dbReference type="NCBI Taxonomy" id="440482"/>
    <lineage>
        <taxon>Bacteria</taxon>
        <taxon>Bacillati</taxon>
        <taxon>Actinomycetota</taxon>
        <taxon>Actinomycetes</taxon>
        <taxon>Micrococcales</taxon>
        <taxon>Promicromonosporaceae</taxon>
        <taxon>Promicromonospora</taxon>
    </lineage>
</organism>
<reference evidence="2 3" key="1">
    <citation type="submission" date="2024-10" db="EMBL/GenBank/DDBJ databases">
        <title>The Natural Products Discovery Center: Release of the First 8490 Sequenced Strains for Exploring Actinobacteria Biosynthetic Diversity.</title>
        <authorList>
            <person name="Kalkreuter E."/>
            <person name="Kautsar S.A."/>
            <person name="Yang D."/>
            <person name="Bader C.D."/>
            <person name="Teijaro C.N."/>
            <person name="Fluegel L."/>
            <person name="Davis C.M."/>
            <person name="Simpson J.R."/>
            <person name="Lauterbach L."/>
            <person name="Steele A.D."/>
            <person name="Gui C."/>
            <person name="Meng S."/>
            <person name="Li G."/>
            <person name="Viehrig K."/>
            <person name="Ye F."/>
            <person name="Su P."/>
            <person name="Kiefer A.F."/>
            <person name="Nichols A."/>
            <person name="Cepeda A.J."/>
            <person name="Yan W."/>
            <person name="Fan B."/>
            <person name="Jiang Y."/>
            <person name="Adhikari A."/>
            <person name="Zheng C.-J."/>
            <person name="Schuster L."/>
            <person name="Cowan T.M."/>
            <person name="Smanski M.J."/>
            <person name="Chevrette M.G."/>
            <person name="De Carvalho L.P.S."/>
            <person name="Shen B."/>
        </authorList>
    </citation>
    <scope>NUCLEOTIDE SEQUENCE [LARGE SCALE GENOMIC DNA]</scope>
    <source>
        <strain evidence="2 3">NPDC019481</strain>
    </source>
</reference>
<evidence type="ECO:0000313" key="2">
    <source>
        <dbReference type="EMBL" id="MFI2485987.1"/>
    </source>
</evidence>
<dbReference type="RefSeq" id="WP_397401478.1">
    <property type="nucleotide sequence ID" value="NZ_JBIRYI010000001.1"/>
</dbReference>
<evidence type="ECO:0000259" key="1">
    <source>
        <dbReference type="Pfam" id="PF25297"/>
    </source>
</evidence>
<sequence>MTESVELCCSAPWFRVGAPDLTDLRTFRATGRRITGAELLLYVEADLQLCDNGVILFEEPRFEVASLAQALTTWVGDGADPDHDFEHSPDAYEEPGVVRIARSGEGWVAGSCFAATTTTPHTWETVKDFVGAVVTEIHRCTARSLLDAGWSIMEAMAALSRGFGLPLAVSRTIVLETSGQERKFWAFQEQVWDVLEALADDVQPGKETP</sequence>